<dbReference type="EMBL" id="CM007896">
    <property type="protein sequence ID" value="OTG19979.1"/>
    <property type="molecule type" value="Genomic_DNA"/>
</dbReference>
<evidence type="ECO:0000313" key="2">
    <source>
        <dbReference type="Proteomes" id="UP000215914"/>
    </source>
</evidence>
<gene>
    <name evidence="1" type="ORF">HannXRQ_Chr07g0187931</name>
</gene>
<name>A0A251UA68_HELAN</name>
<sequence length="59" mass="6922">MAQLFIQKLRWWIQTSQNVKCVIWFSLQCRCRNQGGVLISEVCVFWRVGIGSCQEGKKM</sequence>
<protein>
    <submittedName>
        <fullName evidence="1">Uncharacterized protein</fullName>
    </submittedName>
</protein>
<dbReference type="AlphaFoldDB" id="A0A251UA68"/>
<dbReference type="Proteomes" id="UP000215914">
    <property type="component" value="Chromosome 7"/>
</dbReference>
<reference evidence="2" key="1">
    <citation type="journal article" date="2017" name="Nature">
        <title>The sunflower genome provides insights into oil metabolism, flowering and Asterid evolution.</title>
        <authorList>
            <person name="Badouin H."/>
            <person name="Gouzy J."/>
            <person name="Grassa C.J."/>
            <person name="Murat F."/>
            <person name="Staton S.E."/>
            <person name="Cottret L."/>
            <person name="Lelandais-Briere C."/>
            <person name="Owens G.L."/>
            <person name="Carrere S."/>
            <person name="Mayjonade B."/>
            <person name="Legrand L."/>
            <person name="Gill N."/>
            <person name="Kane N.C."/>
            <person name="Bowers J.E."/>
            <person name="Hubner S."/>
            <person name="Bellec A."/>
            <person name="Berard A."/>
            <person name="Berges H."/>
            <person name="Blanchet N."/>
            <person name="Boniface M.C."/>
            <person name="Brunel D."/>
            <person name="Catrice O."/>
            <person name="Chaidir N."/>
            <person name="Claudel C."/>
            <person name="Donnadieu C."/>
            <person name="Faraut T."/>
            <person name="Fievet G."/>
            <person name="Helmstetter N."/>
            <person name="King M."/>
            <person name="Knapp S.J."/>
            <person name="Lai Z."/>
            <person name="Le Paslier M.C."/>
            <person name="Lippi Y."/>
            <person name="Lorenzon L."/>
            <person name="Mandel J.R."/>
            <person name="Marage G."/>
            <person name="Marchand G."/>
            <person name="Marquand E."/>
            <person name="Bret-Mestries E."/>
            <person name="Morien E."/>
            <person name="Nambeesan S."/>
            <person name="Nguyen T."/>
            <person name="Pegot-Espagnet P."/>
            <person name="Pouilly N."/>
            <person name="Raftis F."/>
            <person name="Sallet E."/>
            <person name="Schiex T."/>
            <person name="Thomas J."/>
            <person name="Vandecasteele C."/>
            <person name="Vares D."/>
            <person name="Vear F."/>
            <person name="Vautrin S."/>
            <person name="Crespi M."/>
            <person name="Mangin B."/>
            <person name="Burke J.M."/>
            <person name="Salse J."/>
            <person name="Munos S."/>
            <person name="Vincourt P."/>
            <person name="Rieseberg L.H."/>
            <person name="Langlade N.B."/>
        </authorList>
    </citation>
    <scope>NUCLEOTIDE SEQUENCE [LARGE SCALE GENOMIC DNA]</scope>
    <source>
        <strain evidence="2">cv. SF193</strain>
    </source>
</reference>
<proteinExistence type="predicted"/>
<accession>A0A251UA68</accession>
<organism evidence="1 2">
    <name type="scientific">Helianthus annuus</name>
    <name type="common">Common sunflower</name>
    <dbReference type="NCBI Taxonomy" id="4232"/>
    <lineage>
        <taxon>Eukaryota</taxon>
        <taxon>Viridiplantae</taxon>
        <taxon>Streptophyta</taxon>
        <taxon>Embryophyta</taxon>
        <taxon>Tracheophyta</taxon>
        <taxon>Spermatophyta</taxon>
        <taxon>Magnoliopsida</taxon>
        <taxon>eudicotyledons</taxon>
        <taxon>Gunneridae</taxon>
        <taxon>Pentapetalae</taxon>
        <taxon>asterids</taxon>
        <taxon>campanulids</taxon>
        <taxon>Asterales</taxon>
        <taxon>Asteraceae</taxon>
        <taxon>Asteroideae</taxon>
        <taxon>Heliantheae alliance</taxon>
        <taxon>Heliantheae</taxon>
        <taxon>Helianthus</taxon>
    </lineage>
</organism>
<evidence type="ECO:0000313" key="1">
    <source>
        <dbReference type="EMBL" id="OTG19979.1"/>
    </source>
</evidence>
<dbReference type="InParanoid" id="A0A251UA68"/>
<keyword evidence="2" id="KW-1185">Reference proteome</keyword>